<dbReference type="AlphaFoldDB" id="A0A0M3J4Q4"/>
<evidence type="ECO:0000313" key="7">
    <source>
        <dbReference type="EMBL" id="VDK19916.1"/>
    </source>
</evidence>
<evidence type="ECO:0000313" key="8">
    <source>
        <dbReference type="Proteomes" id="UP000267096"/>
    </source>
</evidence>
<feature type="transmembrane region" description="Helical" evidence="5">
    <location>
        <begin position="49"/>
        <end position="68"/>
    </location>
</feature>
<gene>
    <name evidence="7" type="ORF">ASIM_LOCUS2387</name>
</gene>
<evidence type="ECO:0000259" key="6">
    <source>
        <dbReference type="Pfam" id="PF01490"/>
    </source>
</evidence>
<feature type="transmembrane region" description="Helical" evidence="5">
    <location>
        <begin position="230"/>
        <end position="250"/>
    </location>
</feature>
<name>A0A0M3J4Q4_ANISI</name>
<evidence type="ECO:0000256" key="2">
    <source>
        <dbReference type="ARBA" id="ARBA00022692"/>
    </source>
</evidence>
<dbReference type="PANTHER" id="PTHR22950:SF703">
    <property type="entry name" value="AMINO ACID TRANSPORTER TRANSMEMBRANE DOMAIN-CONTAINING PROTEIN"/>
    <property type="match status" value="1"/>
</dbReference>
<evidence type="ECO:0000256" key="5">
    <source>
        <dbReference type="SAM" id="Phobius"/>
    </source>
</evidence>
<dbReference type="GO" id="GO:0005774">
    <property type="term" value="C:vacuolar membrane"/>
    <property type="evidence" value="ECO:0007669"/>
    <property type="project" value="TreeGrafter"/>
</dbReference>
<feature type="transmembrane region" description="Helical" evidence="5">
    <location>
        <begin position="80"/>
        <end position="103"/>
    </location>
</feature>
<evidence type="ECO:0000256" key="3">
    <source>
        <dbReference type="ARBA" id="ARBA00022989"/>
    </source>
</evidence>
<keyword evidence="3 5" id="KW-1133">Transmembrane helix</keyword>
<organism evidence="9">
    <name type="scientific">Anisakis simplex</name>
    <name type="common">Herring worm</name>
    <dbReference type="NCBI Taxonomy" id="6269"/>
    <lineage>
        <taxon>Eukaryota</taxon>
        <taxon>Metazoa</taxon>
        <taxon>Ecdysozoa</taxon>
        <taxon>Nematoda</taxon>
        <taxon>Chromadorea</taxon>
        <taxon>Rhabditida</taxon>
        <taxon>Spirurina</taxon>
        <taxon>Ascaridomorpha</taxon>
        <taxon>Ascaridoidea</taxon>
        <taxon>Anisakidae</taxon>
        <taxon>Anisakis</taxon>
        <taxon>Anisakis simplex complex</taxon>
    </lineage>
</organism>
<keyword evidence="4 5" id="KW-0472">Membrane</keyword>
<reference evidence="9" key="1">
    <citation type="submission" date="2017-02" db="UniProtKB">
        <authorList>
            <consortium name="WormBaseParasite"/>
        </authorList>
    </citation>
    <scope>IDENTIFICATION</scope>
</reference>
<keyword evidence="2 5" id="KW-0812">Transmembrane</keyword>
<dbReference type="Pfam" id="PF01490">
    <property type="entry name" value="Aa_trans"/>
    <property type="match status" value="1"/>
</dbReference>
<protein>
    <submittedName>
        <fullName evidence="9">Aa_trans domain-containing protein</fullName>
    </submittedName>
</protein>
<dbReference type="GO" id="GO:0015179">
    <property type="term" value="F:L-amino acid transmembrane transporter activity"/>
    <property type="evidence" value="ECO:0007669"/>
    <property type="project" value="TreeGrafter"/>
</dbReference>
<dbReference type="PANTHER" id="PTHR22950">
    <property type="entry name" value="AMINO ACID TRANSPORTER"/>
    <property type="match status" value="1"/>
</dbReference>
<comment type="subcellular location">
    <subcellularLocation>
        <location evidence="1">Membrane</location>
        <topology evidence="1">Multi-pass membrane protein</topology>
    </subcellularLocation>
</comment>
<dbReference type="InterPro" id="IPR013057">
    <property type="entry name" value="AA_transpt_TM"/>
</dbReference>
<evidence type="ECO:0000256" key="1">
    <source>
        <dbReference type="ARBA" id="ARBA00004141"/>
    </source>
</evidence>
<dbReference type="OrthoDB" id="655540at2759"/>
<reference evidence="7 8" key="2">
    <citation type="submission" date="2018-11" db="EMBL/GenBank/DDBJ databases">
        <authorList>
            <consortium name="Pathogen Informatics"/>
        </authorList>
    </citation>
    <scope>NUCLEOTIDE SEQUENCE [LARGE SCALE GENOMIC DNA]</scope>
</reference>
<dbReference type="Proteomes" id="UP000267096">
    <property type="component" value="Unassembled WGS sequence"/>
</dbReference>
<accession>A0A0M3J4Q4</accession>
<feature type="transmembrane region" description="Helical" evidence="5">
    <location>
        <begin position="154"/>
        <end position="175"/>
    </location>
</feature>
<feature type="transmembrane region" description="Helical" evidence="5">
    <location>
        <begin position="110"/>
        <end position="134"/>
    </location>
</feature>
<evidence type="ECO:0000313" key="9">
    <source>
        <dbReference type="WBParaSite" id="ASIM_0000252601-mRNA-1"/>
    </source>
</evidence>
<keyword evidence="8" id="KW-1185">Reference proteome</keyword>
<evidence type="ECO:0000256" key="4">
    <source>
        <dbReference type="ARBA" id="ARBA00023136"/>
    </source>
</evidence>
<feature type="transmembrane region" description="Helical" evidence="5">
    <location>
        <begin position="187"/>
        <end position="210"/>
    </location>
</feature>
<sequence>MALAAMYTAVVIGDGWVIMQRRWPQYRVHCRKPYAEMGYRSMGSTMKHVVSASIVLTQFGTAVVFLLLSSKNIGDFLQAFFGVHVSYCILIIIVGISLLPLLFLKSPQDFWWAVVAAMITTTGALILLVIGAGIDFPLCHPVRGENEKSVPTNYFLGLGTLLFSFGGHAAFPTIVNDMKKPSHFARSSIFAFGAAGCMYIPVSVIAYVVYGNSVRDSVINSIQNTGLQQAVNILITLHCLLALTIIFNPLNQEAEELFNVPHS</sequence>
<feature type="domain" description="Amino acid transporter transmembrane" evidence="6">
    <location>
        <begin position="1"/>
        <end position="258"/>
    </location>
</feature>
<dbReference type="WBParaSite" id="ASIM_0000252601-mRNA-1">
    <property type="protein sequence ID" value="ASIM_0000252601-mRNA-1"/>
    <property type="gene ID" value="ASIM_0000252601"/>
</dbReference>
<dbReference type="Gene3D" id="1.20.1740.10">
    <property type="entry name" value="Amino acid/polyamine transporter I"/>
    <property type="match status" value="1"/>
</dbReference>
<proteinExistence type="predicted"/>
<dbReference type="EMBL" id="UYRR01003150">
    <property type="protein sequence ID" value="VDK19916.1"/>
    <property type="molecule type" value="Genomic_DNA"/>
</dbReference>